<feature type="repeat" description="ANK" evidence="3">
    <location>
        <begin position="446"/>
        <end position="478"/>
    </location>
</feature>
<dbReference type="InterPro" id="IPR036770">
    <property type="entry name" value="Ankyrin_rpt-contain_sf"/>
</dbReference>
<dbReference type="PROSITE" id="PS00108">
    <property type="entry name" value="PROTEIN_KINASE_ST"/>
    <property type="match status" value="1"/>
</dbReference>
<dbReference type="GO" id="GO:0004672">
    <property type="term" value="F:protein kinase activity"/>
    <property type="evidence" value="ECO:0007669"/>
    <property type="project" value="InterPro"/>
</dbReference>
<evidence type="ECO:0000256" key="3">
    <source>
        <dbReference type="PROSITE-ProRule" id="PRU00023"/>
    </source>
</evidence>
<dbReference type="GO" id="GO:0005737">
    <property type="term" value="C:cytoplasm"/>
    <property type="evidence" value="ECO:0007669"/>
    <property type="project" value="TreeGrafter"/>
</dbReference>
<sequence length="872" mass="97057">MNLIMELASSDLESYMEERDVIHKSQLVHGDLKPANILIFEDQDQDHATAKLADFGLSVEELESQGNGIRLGGTEGWQAPEVVDGLFLPPHQLHKTDNYSFGLVAWSILLGSAGTPLPSNMNDQQVTVEQGFKKDIEERENGGFGNPNARIHKLLSRDPACRPDVLGELFDNDIPSTIESQELGIFKLILFPWEFKHLSSYFLGALYTRFEDSSEGFSTHLLFSMLMAMTVKEAALLPLDNRFMDLLLHLAWRGSNSAKALVPNVLEFYGRETPPEIRHQIPIWLRDAVEGGSVLARSGLERLDPAALPGSIQAFCDQGGYSNLYLRSYDCPDLHGIVIHGAVSNLRDFLSSHENYNLEERTGSDETPLYLACARGEMDIITELISRGASASVTCTEFGIPCLHWVFSYTEPFLSRAIVKLREAGADVDAVTAQPVPFPHYPFTLPAGTALHWAIATRSHTAVRALIEQGASLSVRNRSDPYRYDRRVRVQEGVGMDQDAYSEPERPTQGLSPLDYAAMQFDPFVFETLISLRKGVDINSTDEEGFTVLHRLSSGHIYHTREGGYFSSLPFRGSPDNLDRNLRRTISAIKSLGGDIEALTTPWTSYPNWVVESRTALMLAVESGLPDVVRALLDAGACPNTENEVGKTALFYLSESKDVDFESGKLLVSAGADVNHRDNHGKGRTALCLAAYRMNLDLVDLLLSRGANIEERSLNSGSPFRRVCSIFGLLAYEEPYADEEQTAIHDQRVANILEKYLFTAPDADQRHRIMEHDVGGRTLLYRFSEIAFPCTVNALLRHGAHVGPQAECCLWRDPKAVPLKSYETPLYAARNYKKHINDMLNLGQRTRVLSEYNGQSGRMDTVVKSLIDAGWT</sequence>
<dbReference type="STRING" id="363999.A0A439CY55"/>
<dbReference type="InterPro" id="IPR008271">
    <property type="entry name" value="Ser/Thr_kinase_AS"/>
</dbReference>
<evidence type="ECO:0000256" key="2">
    <source>
        <dbReference type="ARBA" id="ARBA00023043"/>
    </source>
</evidence>
<dbReference type="InterPro" id="IPR002110">
    <property type="entry name" value="Ankyrin_rpt"/>
</dbReference>
<feature type="repeat" description="ANK" evidence="3">
    <location>
        <begin position="682"/>
        <end position="714"/>
    </location>
</feature>
<dbReference type="Pfam" id="PF00023">
    <property type="entry name" value="Ank"/>
    <property type="match status" value="2"/>
</dbReference>
<dbReference type="GO" id="GO:0005524">
    <property type="term" value="F:ATP binding"/>
    <property type="evidence" value="ECO:0007669"/>
    <property type="project" value="InterPro"/>
</dbReference>
<dbReference type="SMART" id="SM00248">
    <property type="entry name" value="ANK"/>
    <property type="match status" value="7"/>
</dbReference>
<dbReference type="Proteomes" id="UP000286045">
    <property type="component" value="Unassembled WGS sequence"/>
</dbReference>
<proteinExistence type="predicted"/>
<reference evidence="5 6" key="1">
    <citation type="submission" date="2018-12" db="EMBL/GenBank/DDBJ databases">
        <title>Draft genome sequence of Xylaria grammica IHI A82.</title>
        <authorList>
            <person name="Buettner E."/>
            <person name="Kellner H."/>
        </authorList>
    </citation>
    <scope>NUCLEOTIDE SEQUENCE [LARGE SCALE GENOMIC DNA]</scope>
    <source>
        <strain evidence="5 6">IHI A82</strain>
    </source>
</reference>
<protein>
    <recommendedName>
        <fullName evidence="4">Protein kinase domain-containing protein</fullName>
    </recommendedName>
</protein>
<dbReference type="PROSITE" id="PS50088">
    <property type="entry name" value="ANK_REPEAT"/>
    <property type="match status" value="5"/>
</dbReference>
<evidence type="ECO:0000313" key="6">
    <source>
        <dbReference type="Proteomes" id="UP000286045"/>
    </source>
</evidence>
<dbReference type="AlphaFoldDB" id="A0A439CY55"/>
<evidence type="ECO:0000313" key="5">
    <source>
        <dbReference type="EMBL" id="RWA07046.1"/>
    </source>
</evidence>
<evidence type="ECO:0000259" key="4">
    <source>
        <dbReference type="PROSITE" id="PS50011"/>
    </source>
</evidence>
<keyword evidence="2 3" id="KW-0040">ANK repeat</keyword>
<dbReference type="PROSITE" id="PS50297">
    <property type="entry name" value="ANK_REP_REGION"/>
    <property type="match status" value="4"/>
</dbReference>
<organism evidence="5 6">
    <name type="scientific">Xylaria grammica</name>
    <dbReference type="NCBI Taxonomy" id="363999"/>
    <lineage>
        <taxon>Eukaryota</taxon>
        <taxon>Fungi</taxon>
        <taxon>Dikarya</taxon>
        <taxon>Ascomycota</taxon>
        <taxon>Pezizomycotina</taxon>
        <taxon>Sordariomycetes</taxon>
        <taxon>Xylariomycetidae</taxon>
        <taxon>Xylariales</taxon>
        <taxon>Xylariaceae</taxon>
        <taxon>Xylaria</taxon>
    </lineage>
</organism>
<dbReference type="InterPro" id="IPR000719">
    <property type="entry name" value="Prot_kinase_dom"/>
</dbReference>
<dbReference type="Pfam" id="PF00069">
    <property type="entry name" value="Pkinase"/>
    <property type="match status" value="1"/>
</dbReference>
<feature type="repeat" description="ANK" evidence="3">
    <location>
        <begin position="612"/>
        <end position="644"/>
    </location>
</feature>
<feature type="domain" description="Protein kinase" evidence="4">
    <location>
        <begin position="1"/>
        <end position="174"/>
    </location>
</feature>
<dbReference type="PROSITE" id="PS50011">
    <property type="entry name" value="PROTEIN_KINASE_DOM"/>
    <property type="match status" value="1"/>
</dbReference>
<keyword evidence="6" id="KW-1185">Reference proteome</keyword>
<dbReference type="SUPFAM" id="SSF48403">
    <property type="entry name" value="Ankyrin repeat"/>
    <property type="match status" value="2"/>
</dbReference>
<dbReference type="PANTHER" id="PTHR24198:SF165">
    <property type="entry name" value="ANKYRIN REPEAT-CONTAINING PROTEIN-RELATED"/>
    <property type="match status" value="1"/>
</dbReference>
<accession>A0A439CY55</accession>
<gene>
    <name evidence="5" type="ORF">EKO27_g8067</name>
</gene>
<dbReference type="EMBL" id="RYZI01000287">
    <property type="protein sequence ID" value="RWA07046.1"/>
    <property type="molecule type" value="Genomic_DNA"/>
</dbReference>
<dbReference type="Gene3D" id="1.10.510.10">
    <property type="entry name" value="Transferase(Phosphotransferase) domain 1"/>
    <property type="match status" value="1"/>
</dbReference>
<feature type="repeat" description="ANK" evidence="3">
    <location>
        <begin position="364"/>
        <end position="396"/>
    </location>
</feature>
<comment type="caution">
    <text evidence="5">The sequence shown here is derived from an EMBL/GenBank/DDBJ whole genome shotgun (WGS) entry which is preliminary data.</text>
</comment>
<dbReference type="SUPFAM" id="SSF56112">
    <property type="entry name" value="Protein kinase-like (PK-like)"/>
    <property type="match status" value="1"/>
</dbReference>
<dbReference type="Gene3D" id="1.25.40.20">
    <property type="entry name" value="Ankyrin repeat-containing domain"/>
    <property type="match status" value="3"/>
</dbReference>
<keyword evidence="1" id="KW-0677">Repeat</keyword>
<dbReference type="InterPro" id="IPR011009">
    <property type="entry name" value="Kinase-like_dom_sf"/>
</dbReference>
<dbReference type="Pfam" id="PF12796">
    <property type="entry name" value="Ank_2"/>
    <property type="match status" value="1"/>
</dbReference>
<dbReference type="SMART" id="SM00220">
    <property type="entry name" value="S_TKc"/>
    <property type="match status" value="1"/>
</dbReference>
<dbReference type="PANTHER" id="PTHR24198">
    <property type="entry name" value="ANKYRIN REPEAT AND PROTEIN KINASE DOMAIN-CONTAINING PROTEIN"/>
    <property type="match status" value="1"/>
</dbReference>
<name>A0A439CY55_9PEZI</name>
<evidence type="ECO:0000256" key="1">
    <source>
        <dbReference type="ARBA" id="ARBA00022737"/>
    </source>
</evidence>
<feature type="repeat" description="ANK" evidence="3">
    <location>
        <begin position="645"/>
        <end position="679"/>
    </location>
</feature>